<dbReference type="Pfam" id="PF13432">
    <property type="entry name" value="TPR_16"/>
    <property type="match status" value="1"/>
</dbReference>
<dbReference type="OrthoDB" id="638548at2"/>
<keyword evidence="2 3" id="KW-0802">TPR repeat</keyword>
<gene>
    <name evidence="5" type="ORF">SAMN05444005_1046</name>
</gene>
<dbReference type="SUPFAM" id="SSF48452">
    <property type="entry name" value="TPR-like"/>
    <property type="match status" value="2"/>
</dbReference>
<protein>
    <submittedName>
        <fullName evidence="5">Tetratricopeptide repeat-containing protein</fullName>
    </submittedName>
</protein>
<dbReference type="PROSITE" id="PS50005">
    <property type="entry name" value="TPR"/>
    <property type="match status" value="1"/>
</dbReference>
<dbReference type="STRING" id="1299341.SAMN05444005_1046"/>
<name>A0A1H9C2V2_9FLAO</name>
<feature type="chain" id="PRO_5011634603" evidence="4">
    <location>
        <begin position="21"/>
        <end position="564"/>
    </location>
</feature>
<evidence type="ECO:0000256" key="4">
    <source>
        <dbReference type="SAM" id="SignalP"/>
    </source>
</evidence>
<accession>A0A1H9C2V2</accession>
<evidence type="ECO:0000313" key="6">
    <source>
        <dbReference type="Proteomes" id="UP000198648"/>
    </source>
</evidence>
<dbReference type="SMART" id="SM00028">
    <property type="entry name" value="TPR"/>
    <property type="match status" value="6"/>
</dbReference>
<sequence length="564" mass="62129">MKRVYLASIATLFTATVINAQDLEQVKKSIDAEKYSDARKTLKSMVNTSPDKGKNFFYLGQVYLALDKQDSAKVYFEKGKNAKDAGHLNLIGLAHINLINGNKTEAQANIASALASAKKKDVEEQIFISRAYLNSENPDFSKAVEAAKKAVTNDPKSAQAYLALGDAQLANKNTNDAYVAYRTAFELDNTLYRAKTQLAVITRNAQAFPEAMKALKDVVALNPNYGPAYREMAETNLAWAFGKNSNFQEKATAALENYKKYMSLTDTSVDSRMKYADFLILTKDWKGVEAEALAIQKMDKVNPRVLRYLGYASLENGNSEAAIKAINEFIAKSEPKKVKGRDYSYLGKAKLASAMDANGVITNANRFNEALADLVKASELDPKLGGEFSELGVKLYKQKAYFEAAKVLELALKNSASKSYTLDNYYYGNSVLYHTMDKTPAQKAAFTAEFERANNAFAEVIKASATTQDAYFSKAQLNRVIDTDASKKVAVTDYEGYISVVNAKGEAELSKESVKKNLVAAYTFIGSSYSATDKTKAIEAFEQASKLNPTDKYISESLSVLKKK</sequence>
<dbReference type="PANTHER" id="PTHR44858:SF1">
    <property type="entry name" value="UDP-N-ACETYLGLUCOSAMINE--PEPTIDE N-ACETYLGLUCOSAMINYLTRANSFERASE SPINDLY-RELATED"/>
    <property type="match status" value="1"/>
</dbReference>
<dbReference type="Proteomes" id="UP000198648">
    <property type="component" value="Unassembled WGS sequence"/>
</dbReference>
<evidence type="ECO:0000313" key="5">
    <source>
        <dbReference type="EMBL" id="SEP95163.1"/>
    </source>
</evidence>
<evidence type="ECO:0000256" key="1">
    <source>
        <dbReference type="ARBA" id="ARBA00022737"/>
    </source>
</evidence>
<organism evidence="5 6">
    <name type="scientific">Flavobacterium urocaniciphilum</name>
    <dbReference type="NCBI Taxonomy" id="1299341"/>
    <lineage>
        <taxon>Bacteria</taxon>
        <taxon>Pseudomonadati</taxon>
        <taxon>Bacteroidota</taxon>
        <taxon>Flavobacteriia</taxon>
        <taxon>Flavobacteriales</taxon>
        <taxon>Flavobacteriaceae</taxon>
        <taxon>Flavobacterium</taxon>
    </lineage>
</organism>
<dbReference type="EMBL" id="FOEI01000004">
    <property type="protein sequence ID" value="SEP95163.1"/>
    <property type="molecule type" value="Genomic_DNA"/>
</dbReference>
<proteinExistence type="predicted"/>
<dbReference type="AlphaFoldDB" id="A0A1H9C2V2"/>
<dbReference type="RefSeq" id="WP_091467514.1">
    <property type="nucleotide sequence ID" value="NZ_FOEI01000004.1"/>
</dbReference>
<dbReference type="PANTHER" id="PTHR44858">
    <property type="entry name" value="TETRATRICOPEPTIDE REPEAT PROTEIN 6"/>
    <property type="match status" value="1"/>
</dbReference>
<reference evidence="5 6" key="1">
    <citation type="submission" date="2016-10" db="EMBL/GenBank/DDBJ databases">
        <authorList>
            <person name="de Groot N.N."/>
        </authorList>
    </citation>
    <scope>NUCLEOTIDE SEQUENCE [LARGE SCALE GENOMIC DNA]</scope>
    <source>
        <strain evidence="5 6">DSM 27078</strain>
    </source>
</reference>
<dbReference type="InterPro" id="IPR019734">
    <property type="entry name" value="TPR_rpt"/>
</dbReference>
<dbReference type="Pfam" id="PF13181">
    <property type="entry name" value="TPR_8"/>
    <property type="match status" value="1"/>
</dbReference>
<dbReference type="InterPro" id="IPR050498">
    <property type="entry name" value="Ycf3"/>
</dbReference>
<dbReference type="InterPro" id="IPR011990">
    <property type="entry name" value="TPR-like_helical_dom_sf"/>
</dbReference>
<evidence type="ECO:0000256" key="3">
    <source>
        <dbReference type="PROSITE-ProRule" id="PRU00339"/>
    </source>
</evidence>
<feature type="signal peptide" evidence="4">
    <location>
        <begin position="1"/>
        <end position="20"/>
    </location>
</feature>
<keyword evidence="4" id="KW-0732">Signal</keyword>
<keyword evidence="6" id="KW-1185">Reference proteome</keyword>
<dbReference type="Gene3D" id="1.25.40.10">
    <property type="entry name" value="Tetratricopeptide repeat domain"/>
    <property type="match status" value="3"/>
</dbReference>
<keyword evidence="1" id="KW-0677">Repeat</keyword>
<feature type="repeat" description="TPR" evidence="3">
    <location>
        <begin position="519"/>
        <end position="551"/>
    </location>
</feature>
<evidence type="ECO:0000256" key="2">
    <source>
        <dbReference type="ARBA" id="ARBA00022803"/>
    </source>
</evidence>